<evidence type="ECO:0000256" key="2">
    <source>
        <dbReference type="SAM" id="MobiDB-lite"/>
    </source>
</evidence>
<dbReference type="Pfam" id="PF00656">
    <property type="entry name" value="Peptidase_C14"/>
    <property type="match status" value="1"/>
</dbReference>
<proteinExistence type="inferred from homology"/>
<feature type="region of interest" description="Disordered" evidence="2">
    <location>
        <begin position="1"/>
        <end position="31"/>
    </location>
</feature>
<dbReference type="OrthoDB" id="3223806at2759"/>
<dbReference type="Proteomes" id="UP000054097">
    <property type="component" value="Unassembled WGS sequence"/>
</dbReference>
<evidence type="ECO:0000259" key="3">
    <source>
        <dbReference type="Pfam" id="PF00656"/>
    </source>
</evidence>
<sequence>MLNPSSSAGKDIATSDQVGALVSEDPQPQLVDNFEFELKGPSDSKEEIVDEEDDLATPLEPLTKDFIHQNFPAPDILDIDPNDFDTEAAIKKYNYNFDDSAEVPKRRALLVGIKGDALKGSHNDVEDMRALLMDVYHWKDEEIMVLKDDDPKSPFYPVRQTVVDHLFILVHNARDGDRLFIHFSGHGSQIEDEDGDETDGLDEVICCADGEIIVDDQLHDILVKPLPHGCRLTALFDCCASGKHLPILQPYLTPPIRNWPR</sequence>
<reference evidence="4 5" key="1">
    <citation type="submission" date="2014-04" db="EMBL/GenBank/DDBJ databases">
        <authorList>
            <consortium name="DOE Joint Genome Institute"/>
            <person name="Kuo A."/>
            <person name="Zuccaro A."/>
            <person name="Kohler A."/>
            <person name="Nagy L.G."/>
            <person name="Floudas D."/>
            <person name="Copeland A."/>
            <person name="Barry K.W."/>
            <person name="Cichocki N."/>
            <person name="Veneault-Fourrey C."/>
            <person name="LaButti K."/>
            <person name="Lindquist E.A."/>
            <person name="Lipzen A."/>
            <person name="Lundell T."/>
            <person name="Morin E."/>
            <person name="Murat C."/>
            <person name="Sun H."/>
            <person name="Tunlid A."/>
            <person name="Henrissat B."/>
            <person name="Grigoriev I.V."/>
            <person name="Hibbett D.S."/>
            <person name="Martin F."/>
            <person name="Nordberg H.P."/>
            <person name="Cantor M.N."/>
            <person name="Hua S.X."/>
        </authorList>
    </citation>
    <scope>NUCLEOTIDE SEQUENCE [LARGE SCALE GENOMIC DNA]</scope>
    <source>
        <strain evidence="4 5">MAFF 305830</strain>
    </source>
</reference>
<name>A0A0C3AQP8_SERVB</name>
<evidence type="ECO:0000313" key="4">
    <source>
        <dbReference type="EMBL" id="KIM26885.1"/>
    </source>
</evidence>
<feature type="domain" description="Peptidase C14 caspase" evidence="3">
    <location>
        <begin position="105"/>
        <end position="240"/>
    </location>
</feature>
<dbReference type="Gene3D" id="3.40.50.12660">
    <property type="match status" value="1"/>
</dbReference>
<accession>A0A0C3AQP8</accession>
<dbReference type="PANTHER" id="PTHR48104:SF30">
    <property type="entry name" value="METACASPASE-1"/>
    <property type="match status" value="1"/>
</dbReference>
<dbReference type="GO" id="GO:0006508">
    <property type="term" value="P:proteolysis"/>
    <property type="evidence" value="ECO:0007669"/>
    <property type="project" value="InterPro"/>
</dbReference>
<dbReference type="InterPro" id="IPR050452">
    <property type="entry name" value="Metacaspase"/>
</dbReference>
<dbReference type="InterPro" id="IPR011600">
    <property type="entry name" value="Pept_C14_caspase"/>
</dbReference>
<dbReference type="PANTHER" id="PTHR48104">
    <property type="entry name" value="METACASPASE-4"/>
    <property type="match status" value="1"/>
</dbReference>
<keyword evidence="5" id="KW-1185">Reference proteome</keyword>
<reference evidence="5" key="2">
    <citation type="submission" date="2015-01" db="EMBL/GenBank/DDBJ databases">
        <title>Evolutionary Origins and Diversification of the Mycorrhizal Mutualists.</title>
        <authorList>
            <consortium name="DOE Joint Genome Institute"/>
            <consortium name="Mycorrhizal Genomics Consortium"/>
            <person name="Kohler A."/>
            <person name="Kuo A."/>
            <person name="Nagy L.G."/>
            <person name="Floudas D."/>
            <person name="Copeland A."/>
            <person name="Barry K.W."/>
            <person name="Cichocki N."/>
            <person name="Veneault-Fourrey C."/>
            <person name="LaButti K."/>
            <person name="Lindquist E.A."/>
            <person name="Lipzen A."/>
            <person name="Lundell T."/>
            <person name="Morin E."/>
            <person name="Murat C."/>
            <person name="Riley R."/>
            <person name="Ohm R."/>
            <person name="Sun H."/>
            <person name="Tunlid A."/>
            <person name="Henrissat B."/>
            <person name="Grigoriev I.V."/>
            <person name="Hibbett D.S."/>
            <person name="Martin F."/>
        </authorList>
    </citation>
    <scope>NUCLEOTIDE SEQUENCE [LARGE SCALE GENOMIC DNA]</scope>
    <source>
        <strain evidence="5">MAFF 305830</strain>
    </source>
</reference>
<dbReference type="AlphaFoldDB" id="A0A0C3AQP8"/>
<evidence type="ECO:0000256" key="1">
    <source>
        <dbReference type="ARBA" id="ARBA00009005"/>
    </source>
</evidence>
<dbReference type="EMBL" id="KN824302">
    <property type="protein sequence ID" value="KIM26885.1"/>
    <property type="molecule type" value="Genomic_DNA"/>
</dbReference>
<dbReference type="HOGENOM" id="CLU_1066218_0_0_1"/>
<gene>
    <name evidence="4" type="ORF">M408DRAFT_174809</name>
</gene>
<evidence type="ECO:0000313" key="5">
    <source>
        <dbReference type="Proteomes" id="UP000054097"/>
    </source>
</evidence>
<protein>
    <recommendedName>
        <fullName evidence="3">Peptidase C14 caspase domain-containing protein</fullName>
    </recommendedName>
</protein>
<comment type="similarity">
    <text evidence="1">Belongs to the peptidase C14B family.</text>
</comment>
<dbReference type="GO" id="GO:0004197">
    <property type="term" value="F:cysteine-type endopeptidase activity"/>
    <property type="evidence" value="ECO:0007669"/>
    <property type="project" value="InterPro"/>
</dbReference>
<dbReference type="GO" id="GO:0005737">
    <property type="term" value="C:cytoplasm"/>
    <property type="evidence" value="ECO:0007669"/>
    <property type="project" value="TreeGrafter"/>
</dbReference>
<organism evidence="4 5">
    <name type="scientific">Serendipita vermifera MAFF 305830</name>
    <dbReference type="NCBI Taxonomy" id="933852"/>
    <lineage>
        <taxon>Eukaryota</taxon>
        <taxon>Fungi</taxon>
        <taxon>Dikarya</taxon>
        <taxon>Basidiomycota</taxon>
        <taxon>Agaricomycotina</taxon>
        <taxon>Agaricomycetes</taxon>
        <taxon>Sebacinales</taxon>
        <taxon>Serendipitaceae</taxon>
        <taxon>Serendipita</taxon>
    </lineage>
</organism>